<keyword evidence="2" id="KW-1185">Reference proteome</keyword>
<proteinExistence type="predicted"/>
<gene>
    <name evidence="1" type="ORF">KTH89_24510</name>
</gene>
<evidence type="ECO:0000313" key="1">
    <source>
        <dbReference type="EMBL" id="MBU9739704.1"/>
    </source>
</evidence>
<dbReference type="AlphaFoldDB" id="A0A949K4F4"/>
<dbReference type="EMBL" id="JAHQCW010000078">
    <property type="protein sequence ID" value="MBU9739704.1"/>
    <property type="molecule type" value="Genomic_DNA"/>
</dbReference>
<accession>A0A949K4F4</accession>
<name>A0A949K4F4_9FIRM</name>
<evidence type="ECO:0000313" key="2">
    <source>
        <dbReference type="Proteomes" id="UP000712157"/>
    </source>
</evidence>
<protein>
    <submittedName>
        <fullName evidence="1">Uncharacterized protein</fullName>
    </submittedName>
</protein>
<sequence>MSKRKERDWMTKFQVIQQISDPDKFAELIFDMINEVDTVDGFKTLIKEELTENQLQTVKSIADKSDYPLSLEGLQ</sequence>
<reference evidence="1" key="1">
    <citation type="submission" date="2021-06" db="EMBL/GenBank/DDBJ databases">
        <title>Description of novel taxa of the family Lachnospiraceae.</title>
        <authorList>
            <person name="Chaplin A.V."/>
            <person name="Sokolova S.R."/>
            <person name="Pikina A.P."/>
            <person name="Korzhanova M."/>
            <person name="Belova V."/>
            <person name="Korostin D."/>
            <person name="Efimov B.A."/>
        </authorList>
    </citation>
    <scope>NUCLEOTIDE SEQUENCE</scope>
    <source>
        <strain evidence="1">ASD5720</strain>
    </source>
</reference>
<dbReference type="RefSeq" id="WP_238723445.1">
    <property type="nucleotide sequence ID" value="NZ_JAHQCW010000078.1"/>
</dbReference>
<comment type="caution">
    <text evidence="1">The sequence shown here is derived from an EMBL/GenBank/DDBJ whole genome shotgun (WGS) entry which is preliminary data.</text>
</comment>
<dbReference type="Proteomes" id="UP000712157">
    <property type="component" value="Unassembled WGS sequence"/>
</dbReference>
<organism evidence="1 2">
    <name type="scientific">Diplocloster agilis</name>
    <dbReference type="NCBI Taxonomy" id="2850323"/>
    <lineage>
        <taxon>Bacteria</taxon>
        <taxon>Bacillati</taxon>
        <taxon>Bacillota</taxon>
        <taxon>Clostridia</taxon>
        <taxon>Lachnospirales</taxon>
        <taxon>Lachnospiraceae</taxon>
        <taxon>Diplocloster</taxon>
    </lineage>
</organism>